<feature type="domain" description="TRAPPC10/Trs130 C-terminal" evidence="2">
    <location>
        <begin position="549"/>
        <end position="646"/>
    </location>
</feature>
<sequence length="690" mass="72521">VALHCGDTARVTMQITSSFPNEVEVAELKMLLEVHPVGDDAFDTEVMSAEGLCMHSVSTIHPGEHAIDFTVALHLPGTYRVHGLQGRLYHLPVLALAADAPGPGALVPRTVLAVPKRAPRVRLSSRVASGNAALFGPAPQRVGLQVEPYAGASLEGAMLRLVPGEGLTLPSATKVLLEAGDKDSREPKCSELLELRDSCEAVDVTLPTGVVGACTVWLEVTALAGEVLPVAASCSACGCAPRDVEDDLVDAQPGDPPRNQQAQQRQLRVSLQLASDIGELREQRAVDVPFCAPFEVQAEAQPVACGPSGAEGLPDVLLQILLKSHIAHPLTLTSASIDLPEGQSVEMVGGAGIMPLQLAAEAEFGLIFRLPPGALEYEAAAHGAPACSSPAAAMQDLELSASPPERAPQAPSPPQPARSALSASLAGEELPSSRTAAPGLAPATPSASAENLPERPQQLLQESTASSSPPELRAIPPRAPRPPRCVTLQLAYSLHKGGEEGEDTDRSGSGPRESAPHTAPGTAHDQPATFTRKIHIHQHTPLLHVTCEAPPQKAAVGVPIRLSWRVELLKSHAGRAAAAPSSLDPPLNLIQAEELRYEVQSSAEQWMLVGRQAGLLHISKLRAIAVLIEVDVVPIAVGHVALPSLSFPDMDAWEVLCSPGLNRQLIQILPRQVVSKSLIPTVPRQSIATV</sequence>
<dbReference type="GO" id="GO:0006891">
    <property type="term" value="P:intra-Golgi vesicle-mediated transport"/>
    <property type="evidence" value="ECO:0007669"/>
    <property type="project" value="TreeGrafter"/>
</dbReference>
<feature type="compositionally biased region" description="Low complexity" evidence="1">
    <location>
        <begin position="417"/>
        <end position="433"/>
    </location>
</feature>
<evidence type="ECO:0000313" key="3">
    <source>
        <dbReference type="EMBL" id="KAK3283202.1"/>
    </source>
</evidence>
<evidence type="ECO:0000259" key="2">
    <source>
        <dbReference type="Pfam" id="PF12584"/>
    </source>
</evidence>
<protein>
    <recommendedName>
        <fullName evidence="2">TRAPPC10/Trs130 C-terminal domain-containing protein</fullName>
    </recommendedName>
</protein>
<dbReference type="InterPro" id="IPR045126">
    <property type="entry name" value="TRAPPC10/Trs130"/>
</dbReference>
<dbReference type="InterPro" id="IPR022233">
    <property type="entry name" value="TRAPPC10/Trs130_C"/>
</dbReference>
<proteinExistence type="predicted"/>
<keyword evidence="4" id="KW-1185">Reference proteome</keyword>
<feature type="region of interest" description="Disordered" evidence="1">
    <location>
        <begin position="496"/>
        <end position="525"/>
    </location>
</feature>
<dbReference type="GO" id="GO:0005829">
    <property type="term" value="C:cytosol"/>
    <property type="evidence" value="ECO:0007669"/>
    <property type="project" value="GOC"/>
</dbReference>
<gene>
    <name evidence="3" type="ORF">CYMTET_9089</name>
</gene>
<evidence type="ECO:0000256" key="1">
    <source>
        <dbReference type="SAM" id="MobiDB-lite"/>
    </source>
</evidence>
<dbReference type="GO" id="GO:0034498">
    <property type="term" value="P:early endosome to Golgi transport"/>
    <property type="evidence" value="ECO:0007669"/>
    <property type="project" value="TreeGrafter"/>
</dbReference>
<accession>A0AAE0LFG7</accession>
<dbReference type="Proteomes" id="UP001190700">
    <property type="component" value="Unassembled WGS sequence"/>
</dbReference>
<comment type="caution">
    <text evidence="3">The sequence shown here is derived from an EMBL/GenBank/DDBJ whole genome shotgun (WGS) entry which is preliminary data.</text>
</comment>
<dbReference type="EMBL" id="LGRX02002977">
    <property type="protein sequence ID" value="KAK3283202.1"/>
    <property type="molecule type" value="Genomic_DNA"/>
</dbReference>
<dbReference type="PANTHER" id="PTHR13251:SF3">
    <property type="entry name" value="TRAFFICKING PROTEIN PARTICLE COMPLEX SUBUNIT 10"/>
    <property type="match status" value="1"/>
</dbReference>
<organism evidence="3 4">
    <name type="scientific">Cymbomonas tetramitiformis</name>
    <dbReference type="NCBI Taxonomy" id="36881"/>
    <lineage>
        <taxon>Eukaryota</taxon>
        <taxon>Viridiplantae</taxon>
        <taxon>Chlorophyta</taxon>
        <taxon>Pyramimonadophyceae</taxon>
        <taxon>Pyramimonadales</taxon>
        <taxon>Pyramimonadaceae</taxon>
        <taxon>Cymbomonas</taxon>
    </lineage>
</organism>
<dbReference type="PANTHER" id="PTHR13251">
    <property type="entry name" value="EPILEPSY HOLOPROSENCEPHALY CANDIDATE 1/TMEM1"/>
    <property type="match status" value="1"/>
</dbReference>
<dbReference type="GO" id="GO:1990071">
    <property type="term" value="C:TRAPPII protein complex"/>
    <property type="evidence" value="ECO:0007669"/>
    <property type="project" value="InterPro"/>
</dbReference>
<reference evidence="3 4" key="1">
    <citation type="journal article" date="2015" name="Genome Biol. Evol.">
        <title>Comparative Genomics of a Bacterivorous Green Alga Reveals Evolutionary Causalities and Consequences of Phago-Mixotrophic Mode of Nutrition.</title>
        <authorList>
            <person name="Burns J.A."/>
            <person name="Paasch A."/>
            <person name="Narechania A."/>
            <person name="Kim E."/>
        </authorList>
    </citation>
    <scope>NUCLEOTIDE SEQUENCE [LARGE SCALE GENOMIC DNA]</scope>
    <source>
        <strain evidence="3 4">PLY_AMNH</strain>
    </source>
</reference>
<dbReference type="AlphaFoldDB" id="A0AAE0LFG7"/>
<dbReference type="Pfam" id="PF12584">
    <property type="entry name" value="TRAPPC10"/>
    <property type="match status" value="1"/>
</dbReference>
<feature type="non-terminal residue" evidence="3">
    <location>
        <position position="1"/>
    </location>
</feature>
<name>A0AAE0LFG7_9CHLO</name>
<feature type="compositionally biased region" description="Polar residues" evidence="1">
    <location>
        <begin position="458"/>
        <end position="468"/>
    </location>
</feature>
<feature type="region of interest" description="Disordered" evidence="1">
    <location>
        <begin position="401"/>
        <end position="484"/>
    </location>
</feature>
<evidence type="ECO:0000313" key="4">
    <source>
        <dbReference type="Proteomes" id="UP001190700"/>
    </source>
</evidence>